<proteinExistence type="predicted"/>
<evidence type="ECO:0000313" key="6">
    <source>
        <dbReference type="EMBL" id="MFC6333411.1"/>
    </source>
</evidence>
<reference evidence="7" key="1">
    <citation type="journal article" date="2019" name="Int. J. Syst. Evol. Microbiol.">
        <title>The Global Catalogue of Microorganisms (GCM) 10K type strain sequencing project: providing services to taxonomists for standard genome sequencing and annotation.</title>
        <authorList>
            <consortium name="The Broad Institute Genomics Platform"/>
            <consortium name="The Broad Institute Genome Sequencing Center for Infectious Disease"/>
            <person name="Wu L."/>
            <person name="Ma J."/>
        </authorList>
    </citation>
    <scope>NUCLEOTIDE SEQUENCE [LARGE SCALE GENOMIC DNA]</scope>
    <source>
        <strain evidence="7">PCU 280</strain>
    </source>
</reference>
<feature type="domain" description="HTH arsR-type" evidence="5">
    <location>
        <begin position="21"/>
        <end position="116"/>
    </location>
</feature>
<sequence>MSQCEIYCYNEEKVQEVQSSMRLEELEMVAQLFKALSDVNRSKIIYALCQSEELCVCDLANIIGASVATTSHHLRAMNKRGLVKFRKEGKLAFYALDDEHIRSLMTIALEHNKELKQHEQVE</sequence>
<dbReference type="InterPro" id="IPR018334">
    <property type="entry name" value="ArsR_HTH"/>
</dbReference>
<dbReference type="InterPro" id="IPR051011">
    <property type="entry name" value="Metal_resp_trans_reg"/>
</dbReference>
<dbReference type="InterPro" id="IPR036388">
    <property type="entry name" value="WH-like_DNA-bd_sf"/>
</dbReference>
<keyword evidence="4" id="KW-0105">Cadmium resistance</keyword>
<dbReference type="InterPro" id="IPR036390">
    <property type="entry name" value="WH_DNA-bd_sf"/>
</dbReference>
<dbReference type="PROSITE" id="PS50987">
    <property type="entry name" value="HTH_ARSR_2"/>
    <property type="match status" value="1"/>
</dbReference>
<organism evidence="6 7">
    <name type="scientific">Paenibacillus septentrionalis</name>
    <dbReference type="NCBI Taxonomy" id="429342"/>
    <lineage>
        <taxon>Bacteria</taxon>
        <taxon>Bacillati</taxon>
        <taxon>Bacillota</taxon>
        <taxon>Bacilli</taxon>
        <taxon>Bacillales</taxon>
        <taxon>Paenibacillaceae</taxon>
        <taxon>Paenibacillus</taxon>
    </lineage>
</organism>
<evidence type="ECO:0000256" key="2">
    <source>
        <dbReference type="ARBA" id="ARBA00023125"/>
    </source>
</evidence>
<dbReference type="InterPro" id="IPR001845">
    <property type="entry name" value="HTH_ArsR_DNA-bd_dom"/>
</dbReference>
<evidence type="ECO:0000256" key="1">
    <source>
        <dbReference type="ARBA" id="ARBA00023015"/>
    </source>
</evidence>
<evidence type="ECO:0000313" key="7">
    <source>
        <dbReference type="Proteomes" id="UP001596233"/>
    </source>
</evidence>
<dbReference type="Proteomes" id="UP001596233">
    <property type="component" value="Unassembled WGS sequence"/>
</dbReference>
<dbReference type="InterPro" id="IPR011991">
    <property type="entry name" value="ArsR-like_HTH"/>
</dbReference>
<evidence type="ECO:0000259" key="5">
    <source>
        <dbReference type="PROSITE" id="PS50987"/>
    </source>
</evidence>
<dbReference type="SMART" id="SM00418">
    <property type="entry name" value="HTH_ARSR"/>
    <property type="match status" value="1"/>
</dbReference>
<dbReference type="PANTHER" id="PTHR43132">
    <property type="entry name" value="ARSENICAL RESISTANCE OPERON REPRESSOR ARSR-RELATED"/>
    <property type="match status" value="1"/>
</dbReference>
<accession>A0ABW1V5D3</accession>
<dbReference type="SUPFAM" id="SSF46785">
    <property type="entry name" value="Winged helix' DNA-binding domain"/>
    <property type="match status" value="1"/>
</dbReference>
<evidence type="ECO:0000256" key="3">
    <source>
        <dbReference type="ARBA" id="ARBA00023163"/>
    </source>
</evidence>
<evidence type="ECO:0000256" key="4">
    <source>
        <dbReference type="ARBA" id="ARBA00043263"/>
    </source>
</evidence>
<dbReference type="NCBIfam" id="NF033788">
    <property type="entry name" value="HTH_metalloreg"/>
    <property type="match status" value="1"/>
</dbReference>
<keyword evidence="7" id="KW-1185">Reference proteome</keyword>
<dbReference type="EMBL" id="JBHSTE010000004">
    <property type="protein sequence ID" value="MFC6333411.1"/>
    <property type="molecule type" value="Genomic_DNA"/>
</dbReference>
<keyword evidence="2" id="KW-0238">DNA-binding</keyword>
<comment type="caution">
    <text evidence="6">The sequence shown here is derived from an EMBL/GenBank/DDBJ whole genome shotgun (WGS) entry which is preliminary data.</text>
</comment>
<protein>
    <submittedName>
        <fullName evidence="6">ArsR/SmtB family transcription factor</fullName>
    </submittedName>
</protein>
<keyword evidence="3" id="KW-0804">Transcription</keyword>
<dbReference type="Pfam" id="PF01022">
    <property type="entry name" value="HTH_5"/>
    <property type="match status" value="1"/>
</dbReference>
<dbReference type="PRINTS" id="PR00778">
    <property type="entry name" value="HTHARSR"/>
</dbReference>
<dbReference type="RefSeq" id="WP_379234864.1">
    <property type="nucleotide sequence ID" value="NZ_JBHSTE010000004.1"/>
</dbReference>
<dbReference type="CDD" id="cd00090">
    <property type="entry name" value="HTH_ARSR"/>
    <property type="match status" value="1"/>
</dbReference>
<dbReference type="PROSITE" id="PS00846">
    <property type="entry name" value="HTH_ARSR_1"/>
    <property type="match status" value="1"/>
</dbReference>
<gene>
    <name evidence="6" type="ORF">ACFP56_12350</name>
</gene>
<dbReference type="Gene3D" id="1.10.10.10">
    <property type="entry name" value="Winged helix-like DNA-binding domain superfamily/Winged helix DNA-binding domain"/>
    <property type="match status" value="1"/>
</dbReference>
<keyword evidence="1" id="KW-0805">Transcription regulation</keyword>
<dbReference type="PANTHER" id="PTHR43132:SF6">
    <property type="entry name" value="HTH-TYPE TRANSCRIPTIONAL REPRESSOR CZRA"/>
    <property type="match status" value="1"/>
</dbReference>
<name>A0ABW1V5D3_9BACL</name>